<feature type="region of interest" description="Disordered" evidence="1">
    <location>
        <begin position="1"/>
        <end position="25"/>
    </location>
</feature>
<dbReference type="EMBL" id="JAUKUA010000007">
    <property type="protein sequence ID" value="KAK0704386.1"/>
    <property type="molecule type" value="Genomic_DNA"/>
</dbReference>
<sequence>MHSHRNRHRHRSGGSQKSTKKSRVSAEGVGFTLAITTCRLAPRFYSKGWEADQFESRLEALDAALRRKNMYAPLAADASVSQATVDIMHQLNASLLDSLSAPCAYGYGYGNGDENGGYGHRQFVVEESFLSNLSSEDPEPVGYELEDIDDIGTRDKDREAEKMRETDWLEQLEKMRDKMNQGDLRHIDANGKLGPYGEKNLIEIVVLDSGCDSRLLHP</sequence>
<reference evidence="2" key="1">
    <citation type="submission" date="2023-06" db="EMBL/GenBank/DDBJ databases">
        <title>Genome-scale phylogeny and comparative genomics of the fungal order Sordariales.</title>
        <authorList>
            <consortium name="Lawrence Berkeley National Laboratory"/>
            <person name="Hensen N."/>
            <person name="Bonometti L."/>
            <person name="Westerberg I."/>
            <person name="Brannstrom I.O."/>
            <person name="Guillou S."/>
            <person name="Cros-Aarteil S."/>
            <person name="Calhoun S."/>
            <person name="Haridas S."/>
            <person name="Kuo A."/>
            <person name="Mondo S."/>
            <person name="Pangilinan J."/>
            <person name="Riley R."/>
            <person name="Labutti K."/>
            <person name="Andreopoulos B."/>
            <person name="Lipzen A."/>
            <person name="Chen C."/>
            <person name="Yanf M."/>
            <person name="Daum C."/>
            <person name="Ng V."/>
            <person name="Clum A."/>
            <person name="Steindorff A."/>
            <person name="Ohm R."/>
            <person name="Martin F."/>
            <person name="Silar P."/>
            <person name="Natvig D."/>
            <person name="Lalanne C."/>
            <person name="Gautier V."/>
            <person name="Ament-Velasquez S.L."/>
            <person name="Kruys A."/>
            <person name="Hutchinson M.I."/>
            <person name="Powell A.J."/>
            <person name="Barry K."/>
            <person name="Miller A.N."/>
            <person name="Grigoriev I.V."/>
            <person name="Debuchy R."/>
            <person name="Gladieux P."/>
            <person name="Thoren M.H."/>
            <person name="Johannesson H."/>
        </authorList>
    </citation>
    <scope>NUCLEOTIDE SEQUENCE</scope>
    <source>
        <strain evidence="2">SMH4607-1</strain>
    </source>
</reference>
<proteinExistence type="predicted"/>
<comment type="caution">
    <text evidence="2">The sequence shown here is derived from an EMBL/GenBank/DDBJ whole genome shotgun (WGS) entry which is preliminary data.</text>
</comment>
<dbReference type="Proteomes" id="UP001172102">
    <property type="component" value="Unassembled WGS sequence"/>
</dbReference>
<dbReference type="AlphaFoldDB" id="A0AA39ZVC1"/>
<organism evidence="2 3">
    <name type="scientific">Lasiosphaeris hirsuta</name>
    <dbReference type="NCBI Taxonomy" id="260670"/>
    <lineage>
        <taxon>Eukaryota</taxon>
        <taxon>Fungi</taxon>
        <taxon>Dikarya</taxon>
        <taxon>Ascomycota</taxon>
        <taxon>Pezizomycotina</taxon>
        <taxon>Sordariomycetes</taxon>
        <taxon>Sordariomycetidae</taxon>
        <taxon>Sordariales</taxon>
        <taxon>Lasiosphaeriaceae</taxon>
        <taxon>Lasiosphaeris</taxon>
    </lineage>
</organism>
<protein>
    <submittedName>
        <fullName evidence="2">Uncharacterized protein</fullName>
    </submittedName>
</protein>
<keyword evidence="3" id="KW-1185">Reference proteome</keyword>
<evidence type="ECO:0000313" key="3">
    <source>
        <dbReference type="Proteomes" id="UP001172102"/>
    </source>
</evidence>
<evidence type="ECO:0000313" key="2">
    <source>
        <dbReference type="EMBL" id="KAK0704386.1"/>
    </source>
</evidence>
<accession>A0AA39ZVC1</accession>
<gene>
    <name evidence="2" type="ORF">B0H67DRAFT_686792</name>
</gene>
<evidence type="ECO:0000256" key="1">
    <source>
        <dbReference type="SAM" id="MobiDB-lite"/>
    </source>
</evidence>
<feature type="compositionally biased region" description="Basic residues" evidence="1">
    <location>
        <begin position="1"/>
        <end position="23"/>
    </location>
</feature>
<name>A0AA39ZVC1_9PEZI</name>